<proteinExistence type="predicted"/>
<dbReference type="EMBL" id="CAJVPQ010004736">
    <property type="protein sequence ID" value="CAG8657421.1"/>
    <property type="molecule type" value="Genomic_DNA"/>
</dbReference>
<keyword evidence="2" id="KW-1185">Reference proteome</keyword>
<feature type="non-terminal residue" evidence="1">
    <location>
        <position position="73"/>
    </location>
</feature>
<feature type="non-terminal residue" evidence="1">
    <location>
        <position position="1"/>
    </location>
</feature>
<protein>
    <submittedName>
        <fullName evidence="1">5742_t:CDS:1</fullName>
    </submittedName>
</protein>
<accession>A0A9N9DYK1</accession>
<evidence type="ECO:0000313" key="2">
    <source>
        <dbReference type="Proteomes" id="UP000789570"/>
    </source>
</evidence>
<dbReference type="AlphaFoldDB" id="A0A9N9DYK1"/>
<gene>
    <name evidence="1" type="ORF">FCALED_LOCUS11375</name>
</gene>
<organism evidence="1 2">
    <name type="scientific">Funneliformis caledonium</name>
    <dbReference type="NCBI Taxonomy" id="1117310"/>
    <lineage>
        <taxon>Eukaryota</taxon>
        <taxon>Fungi</taxon>
        <taxon>Fungi incertae sedis</taxon>
        <taxon>Mucoromycota</taxon>
        <taxon>Glomeromycotina</taxon>
        <taxon>Glomeromycetes</taxon>
        <taxon>Glomerales</taxon>
        <taxon>Glomeraceae</taxon>
        <taxon>Funneliformis</taxon>
    </lineage>
</organism>
<comment type="caution">
    <text evidence="1">The sequence shown here is derived from an EMBL/GenBank/DDBJ whole genome shotgun (WGS) entry which is preliminary data.</text>
</comment>
<evidence type="ECO:0000313" key="1">
    <source>
        <dbReference type="EMBL" id="CAG8657421.1"/>
    </source>
</evidence>
<sequence length="73" mass="8289">MKSDVWTYPLRVVNLLTLSPHVSQSSQISTFPVFYTQFCNGNRRELSVILVLSGNIVPYLHYGLGFIEMLALI</sequence>
<dbReference type="Proteomes" id="UP000789570">
    <property type="component" value="Unassembled WGS sequence"/>
</dbReference>
<name>A0A9N9DYK1_9GLOM</name>
<reference evidence="1" key="1">
    <citation type="submission" date="2021-06" db="EMBL/GenBank/DDBJ databases">
        <authorList>
            <person name="Kallberg Y."/>
            <person name="Tangrot J."/>
            <person name="Rosling A."/>
        </authorList>
    </citation>
    <scope>NUCLEOTIDE SEQUENCE</scope>
    <source>
        <strain evidence="1">UK204</strain>
    </source>
</reference>